<protein>
    <submittedName>
        <fullName evidence="1">Uncharacterized protein</fullName>
    </submittedName>
</protein>
<dbReference type="Proteomes" id="UP000077755">
    <property type="component" value="Chromosome 9"/>
</dbReference>
<accession>A0A175YKF4</accession>
<evidence type="ECO:0000313" key="1">
    <source>
        <dbReference type="EMBL" id="KZM84059.1"/>
    </source>
</evidence>
<dbReference type="EMBL" id="LNRQ01000008">
    <property type="protein sequence ID" value="KZM84059.1"/>
    <property type="molecule type" value="Genomic_DNA"/>
</dbReference>
<reference evidence="1" key="1">
    <citation type="journal article" date="2016" name="Nat. Genet.">
        <title>A high-quality carrot genome assembly provides new insights into carotenoid accumulation and asterid genome evolution.</title>
        <authorList>
            <person name="Iorizzo M."/>
            <person name="Ellison S."/>
            <person name="Senalik D."/>
            <person name="Zeng P."/>
            <person name="Satapoomin P."/>
            <person name="Huang J."/>
            <person name="Bowman M."/>
            <person name="Iovene M."/>
            <person name="Sanseverino W."/>
            <person name="Cavagnaro P."/>
            <person name="Yildiz M."/>
            <person name="Macko-Podgorni A."/>
            <person name="Moranska E."/>
            <person name="Grzebelus E."/>
            <person name="Grzebelus D."/>
            <person name="Ashrafi H."/>
            <person name="Zheng Z."/>
            <person name="Cheng S."/>
            <person name="Spooner D."/>
            <person name="Van Deynze A."/>
            <person name="Simon P."/>
        </authorList>
    </citation>
    <scope>NUCLEOTIDE SEQUENCE [LARGE SCALE GENOMIC DNA]</scope>
    <source>
        <tissue evidence="1">Leaf</tissue>
    </source>
</reference>
<sequence>MIGPLEEFLDRDMGLGVDHPDYMDVVLPDEDQDPVNFDVALGLADQVQGLG</sequence>
<evidence type="ECO:0000313" key="2">
    <source>
        <dbReference type="EMBL" id="WOH15031.1"/>
    </source>
</evidence>
<proteinExistence type="predicted"/>
<dbReference type="Gramene" id="KZM84059">
    <property type="protein sequence ID" value="KZM84059"/>
    <property type="gene ID" value="DCAR_028519"/>
</dbReference>
<reference evidence="2" key="2">
    <citation type="submission" date="2022-03" db="EMBL/GenBank/DDBJ databases">
        <title>Draft title - Genomic analysis of global carrot germplasm unveils the trajectory of domestication and the origin of high carotenoid orange carrot.</title>
        <authorList>
            <person name="Iorizzo M."/>
            <person name="Ellison S."/>
            <person name="Senalik D."/>
            <person name="Macko-Podgorni A."/>
            <person name="Grzebelus D."/>
            <person name="Bostan H."/>
            <person name="Rolling W."/>
            <person name="Curaba J."/>
            <person name="Simon P."/>
        </authorList>
    </citation>
    <scope>NUCLEOTIDE SEQUENCE</scope>
    <source>
        <tissue evidence="2">Leaf</tissue>
    </source>
</reference>
<dbReference type="AlphaFoldDB" id="A0A175YKF4"/>
<dbReference type="EMBL" id="CP093351">
    <property type="protein sequence ID" value="WOH15031.1"/>
    <property type="molecule type" value="Genomic_DNA"/>
</dbReference>
<evidence type="ECO:0000313" key="3">
    <source>
        <dbReference type="Proteomes" id="UP000077755"/>
    </source>
</evidence>
<gene>
    <name evidence="1" type="ORF">DCAR_028519</name>
    <name evidence="2" type="ORF">DCAR_0934563</name>
</gene>
<keyword evidence="3" id="KW-1185">Reference proteome</keyword>
<organism evidence="1">
    <name type="scientific">Daucus carota subsp. sativus</name>
    <name type="common">Carrot</name>
    <dbReference type="NCBI Taxonomy" id="79200"/>
    <lineage>
        <taxon>Eukaryota</taxon>
        <taxon>Viridiplantae</taxon>
        <taxon>Streptophyta</taxon>
        <taxon>Embryophyta</taxon>
        <taxon>Tracheophyta</taxon>
        <taxon>Spermatophyta</taxon>
        <taxon>Magnoliopsida</taxon>
        <taxon>eudicotyledons</taxon>
        <taxon>Gunneridae</taxon>
        <taxon>Pentapetalae</taxon>
        <taxon>asterids</taxon>
        <taxon>campanulids</taxon>
        <taxon>Apiales</taxon>
        <taxon>Apiaceae</taxon>
        <taxon>Apioideae</taxon>
        <taxon>Scandiceae</taxon>
        <taxon>Daucinae</taxon>
        <taxon>Daucus</taxon>
        <taxon>Daucus sect. Daucus</taxon>
    </lineage>
</organism>
<name>A0A175YKF4_DAUCS</name>